<protein>
    <submittedName>
        <fullName evidence="2">Type I-E CRISPR-associated protein Cse2/CasB</fullName>
    </submittedName>
</protein>
<sequence>MTTSTRHAEDRDGSTRPESDGRRRYSLSRRATLRTVTRLQAGYRQDVPAAVAAVARLRREAGRDAYASPTGWGLDDLEALTEIREQERRQEQERREGREAAPRYFSPTARRRNEQRAEREERAVHLAVTLWALHQQSLRDEPMHVPGWSLGRAVRRLAHGKTGTQDPARSHDAEVGSDGGEAQEPEPVEEVSATIRKRFVRIGTSTDVDTLSGRLREMVLLLRASRIPLDYGLLADQICRWQDEDHQDDIRRAWGREFHLTYGRTEADGDDGGSTPPSDSGRPDFTSDDAGD</sequence>
<comment type="caution">
    <text evidence="2">The sequence shown here is derived from an EMBL/GenBank/DDBJ whole genome shotgun (WGS) entry which is preliminary data.</text>
</comment>
<dbReference type="EMBL" id="JBHUFU010000018">
    <property type="protein sequence ID" value="MFD1832665.1"/>
    <property type="molecule type" value="Genomic_DNA"/>
</dbReference>
<dbReference type="Proteomes" id="UP001597365">
    <property type="component" value="Unassembled WGS sequence"/>
</dbReference>
<accession>A0ABW4PRB0</accession>
<feature type="compositionally biased region" description="Low complexity" evidence="1">
    <location>
        <begin position="273"/>
        <end position="284"/>
    </location>
</feature>
<feature type="compositionally biased region" description="Basic and acidic residues" evidence="1">
    <location>
        <begin position="1"/>
        <end position="23"/>
    </location>
</feature>
<dbReference type="RefSeq" id="WP_380903794.1">
    <property type="nucleotide sequence ID" value="NZ_JBHUFU010000018.1"/>
</dbReference>
<name>A0ABW4PRB0_9ACTN</name>
<dbReference type="Gene3D" id="1.10.520.40">
    <property type="entry name" value="CRISPR-associated protein Cse2"/>
    <property type="match status" value="1"/>
</dbReference>
<keyword evidence="3" id="KW-1185">Reference proteome</keyword>
<feature type="region of interest" description="Disordered" evidence="1">
    <location>
        <begin position="1"/>
        <end position="31"/>
    </location>
</feature>
<dbReference type="Pfam" id="PF09485">
    <property type="entry name" value="CRISPR_Cse2"/>
    <property type="match status" value="1"/>
</dbReference>
<feature type="region of interest" description="Disordered" evidence="1">
    <location>
        <begin position="262"/>
        <end position="292"/>
    </location>
</feature>
<dbReference type="InterPro" id="IPR013382">
    <property type="entry name" value="CRISPR-assoc_prot_Cse2"/>
</dbReference>
<proteinExistence type="predicted"/>
<dbReference type="NCBIfam" id="TIGR02548">
    <property type="entry name" value="casB_cse2"/>
    <property type="match status" value="1"/>
</dbReference>
<dbReference type="InterPro" id="IPR038287">
    <property type="entry name" value="Cse2_sf"/>
</dbReference>
<evidence type="ECO:0000313" key="3">
    <source>
        <dbReference type="Proteomes" id="UP001597365"/>
    </source>
</evidence>
<organism evidence="2 3">
    <name type="scientific">Streptomyces desertarenae</name>
    <dbReference type="NCBI Taxonomy" id="2666184"/>
    <lineage>
        <taxon>Bacteria</taxon>
        <taxon>Bacillati</taxon>
        <taxon>Actinomycetota</taxon>
        <taxon>Actinomycetes</taxon>
        <taxon>Kitasatosporales</taxon>
        <taxon>Streptomycetaceae</taxon>
        <taxon>Streptomyces</taxon>
    </lineage>
</organism>
<dbReference type="CDD" id="cd09731">
    <property type="entry name" value="Cse2_I-E"/>
    <property type="match status" value="1"/>
</dbReference>
<feature type="compositionally biased region" description="Basic and acidic residues" evidence="1">
    <location>
        <begin position="86"/>
        <end position="101"/>
    </location>
</feature>
<feature type="region of interest" description="Disordered" evidence="1">
    <location>
        <begin position="86"/>
        <end position="118"/>
    </location>
</feature>
<evidence type="ECO:0000256" key="1">
    <source>
        <dbReference type="SAM" id="MobiDB-lite"/>
    </source>
</evidence>
<evidence type="ECO:0000313" key="2">
    <source>
        <dbReference type="EMBL" id="MFD1832665.1"/>
    </source>
</evidence>
<feature type="region of interest" description="Disordered" evidence="1">
    <location>
        <begin position="159"/>
        <end position="190"/>
    </location>
</feature>
<gene>
    <name evidence="2" type="primary">casB</name>
    <name evidence="2" type="synonym">cse2</name>
    <name evidence="2" type="ORF">ACFSJS_23905</name>
</gene>
<reference evidence="3" key="1">
    <citation type="journal article" date="2019" name="Int. J. Syst. Evol. Microbiol.">
        <title>The Global Catalogue of Microorganisms (GCM) 10K type strain sequencing project: providing services to taxonomists for standard genome sequencing and annotation.</title>
        <authorList>
            <consortium name="The Broad Institute Genomics Platform"/>
            <consortium name="The Broad Institute Genome Sequencing Center for Infectious Disease"/>
            <person name="Wu L."/>
            <person name="Ma J."/>
        </authorList>
    </citation>
    <scope>NUCLEOTIDE SEQUENCE [LARGE SCALE GENOMIC DNA]</scope>
    <source>
        <strain evidence="3">CGMCC 4.7455</strain>
    </source>
</reference>